<name>A0A553ZVX1_9BACI</name>
<gene>
    <name evidence="1" type="ORF">FN960_15745</name>
</gene>
<dbReference type="EMBL" id="VLXZ01000010">
    <property type="protein sequence ID" value="TSB45619.1"/>
    <property type="molecule type" value="Genomic_DNA"/>
</dbReference>
<organism evidence="1 2">
    <name type="scientific">Alkalicoccobacillus porphyridii</name>
    <dbReference type="NCBI Taxonomy" id="2597270"/>
    <lineage>
        <taxon>Bacteria</taxon>
        <taxon>Bacillati</taxon>
        <taxon>Bacillota</taxon>
        <taxon>Bacilli</taxon>
        <taxon>Bacillales</taxon>
        <taxon>Bacillaceae</taxon>
        <taxon>Alkalicoccobacillus</taxon>
    </lineage>
</organism>
<sequence>MSESFDQTKVSISKEQVELLNQLSKPEVQESLTTLVEQLPKLTEMITVMTKSYDFAQSVATDEVLKADTLGAMSEIFEPVKDTAKEVAQTAIEAKERADASNEVIGIFGLMKLLKDPQAQKLFRFTQSYLHVMNERENKK</sequence>
<dbReference type="OrthoDB" id="2374761at2"/>
<evidence type="ECO:0000313" key="2">
    <source>
        <dbReference type="Proteomes" id="UP000318521"/>
    </source>
</evidence>
<evidence type="ECO:0000313" key="1">
    <source>
        <dbReference type="EMBL" id="TSB45619.1"/>
    </source>
</evidence>
<reference evidence="1 2" key="1">
    <citation type="submission" date="2019-07" db="EMBL/GenBank/DDBJ databases">
        <authorList>
            <person name="Park Y.J."/>
            <person name="Jeong S.E."/>
            <person name="Jung H.S."/>
        </authorList>
    </citation>
    <scope>NUCLEOTIDE SEQUENCE [LARGE SCALE GENOMIC DNA]</scope>
    <source>
        <strain evidence="2">P16(2019)</strain>
    </source>
</reference>
<dbReference type="PANTHER" id="PTHR39180">
    <property type="match status" value="1"/>
</dbReference>
<dbReference type="Proteomes" id="UP000318521">
    <property type="component" value="Unassembled WGS sequence"/>
</dbReference>
<protein>
    <submittedName>
        <fullName evidence="1">DUF1641 domain-containing protein</fullName>
    </submittedName>
</protein>
<comment type="caution">
    <text evidence="1">The sequence shown here is derived from an EMBL/GenBank/DDBJ whole genome shotgun (WGS) entry which is preliminary data.</text>
</comment>
<accession>A0A553ZVX1</accession>
<keyword evidence="2" id="KW-1185">Reference proteome</keyword>
<proteinExistence type="predicted"/>
<dbReference type="AlphaFoldDB" id="A0A553ZVX1"/>
<dbReference type="RefSeq" id="WP_143849808.1">
    <property type="nucleotide sequence ID" value="NZ_VLXZ01000010.1"/>
</dbReference>
<dbReference type="PANTHER" id="PTHR39180:SF2">
    <property type="entry name" value="DUF1641 DOMAIN-CONTAINING PROTEIN"/>
    <property type="match status" value="1"/>
</dbReference>